<dbReference type="PANTHER" id="PTHR47313">
    <property type="entry name" value="RIBOSOMAL RNA LARGE SUBUNIT METHYLTRANSFERASE K/L"/>
    <property type="match status" value="1"/>
</dbReference>
<feature type="domain" description="THUMP" evidence="4">
    <location>
        <begin position="44"/>
        <end position="155"/>
    </location>
</feature>
<dbReference type="PROSITE" id="PS00092">
    <property type="entry name" value="N6_MTASE"/>
    <property type="match status" value="1"/>
</dbReference>
<gene>
    <name evidence="5" type="ORF">ACFSBK_06040</name>
</gene>
<reference evidence="6" key="1">
    <citation type="journal article" date="2019" name="Int. J. Syst. Evol. Microbiol.">
        <title>The Global Catalogue of Microorganisms (GCM) 10K type strain sequencing project: providing services to taxonomists for standard genome sequencing and annotation.</title>
        <authorList>
            <consortium name="The Broad Institute Genomics Platform"/>
            <consortium name="The Broad Institute Genome Sequencing Center for Infectious Disease"/>
            <person name="Wu L."/>
            <person name="Ma J."/>
        </authorList>
    </citation>
    <scope>NUCLEOTIDE SEQUENCE [LARGE SCALE GENOMIC DNA]</scope>
    <source>
        <strain evidence="6">KCTC 42143</strain>
    </source>
</reference>
<dbReference type="Gene3D" id="3.30.2130.30">
    <property type="match status" value="1"/>
</dbReference>
<dbReference type="PANTHER" id="PTHR47313:SF1">
    <property type="entry name" value="RIBOSOMAL RNA LARGE SUBUNIT METHYLTRANSFERASE K_L"/>
    <property type="match status" value="1"/>
</dbReference>
<dbReference type="InterPro" id="IPR004114">
    <property type="entry name" value="THUMP_dom"/>
</dbReference>
<dbReference type="InterPro" id="IPR002052">
    <property type="entry name" value="DNA_methylase_N6_adenine_CS"/>
</dbReference>
<dbReference type="RefSeq" id="WP_058918397.1">
    <property type="nucleotide sequence ID" value="NZ_JBHSQC010000025.1"/>
</dbReference>
<dbReference type="PROSITE" id="PS51165">
    <property type="entry name" value="THUMP"/>
    <property type="match status" value="1"/>
</dbReference>
<dbReference type="Pfam" id="PF02926">
    <property type="entry name" value="THUMP"/>
    <property type="match status" value="1"/>
</dbReference>
<dbReference type="InterPro" id="IPR029063">
    <property type="entry name" value="SAM-dependent_MTases_sf"/>
</dbReference>
<dbReference type="InterPro" id="IPR000241">
    <property type="entry name" value="RlmKL-like_Mtase"/>
</dbReference>
<dbReference type="CDD" id="cd02440">
    <property type="entry name" value="AdoMet_MTases"/>
    <property type="match status" value="1"/>
</dbReference>
<dbReference type="Gene3D" id="3.40.50.150">
    <property type="entry name" value="Vaccinia Virus protein VP39"/>
    <property type="match status" value="1"/>
</dbReference>
<comment type="caution">
    <text evidence="5">The sequence shown here is derived from an EMBL/GenBank/DDBJ whole genome shotgun (WGS) entry which is preliminary data.</text>
</comment>
<protein>
    <submittedName>
        <fullName evidence="5">Class I SAM-dependent RNA methyltransferase</fullName>
    </submittedName>
</protein>
<keyword evidence="6" id="KW-1185">Reference proteome</keyword>
<dbReference type="InterPro" id="IPR054170">
    <property type="entry name" value="RlmL_1st"/>
</dbReference>
<name>A0ABW4NLX7_9LACT</name>
<dbReference type="GO" id="GO:0032259">
    <property type="term" value="P:methylation"/>
    <property type="evidence" value="ECO:0007669"/>
    <property type="project" value="UniProtKB-KW"/>
</dbReference>
<dbReference type="CDD" id="cd11715">
    <property type="entry name" value="THUMP_AdoMetMT"/>
    <property type="match status" value="1"/>
</dbReference>
<keyword evidence="2" id="KW-0808">Transferase</keyword>
<proteinExistence type="predicted"/>
<evidence type="ECO:0000259" key="4">
    <source>
        <dbReference type="PROSITE" id="PS51165"/>
    </source>
</evidence>
<dbReference type="SUPFAM" id="SSF53335">
    <property type="entry name" value="S-adenosyl-L-methionine-dependent methyltransferases"/>
    <property type="match status" value="1"/>
</dbReference>
<organism evidence="5 6">
    <name type="scientific">Carnobacterium antarcticum</name>
    <dbReference type="NCBI Taxonomy" id="2126436"/>
    <lineage>
        <taxon>Bacteria</taxon>
        <taxon>Bacillati</taxon>
        <taxon>Bacillota</taxon>
        <taxon>Bacilli</taxon>
        <taxon>Lactobacillales</taxon>
        <taxon>Carnobacteriaceae</taxon>
        <taxon>Carnobacterium</taxon>
    </lineage>
</organism>
<evidence type="ECO:0000256" key="1">
    <source>
        <dbReference type="ARBA" id="ARBA00022603"/>
    </source>
</evidence>
<dbReference type="Proteomes" id="UP001597285">
    <property type="component" value="Unassembled WGS sequence"/>
</dbReference>
<keyword evidence="3" id="KW-0694">RNA-binding</keyword>
<sequence length="381" mass="43139">MKKFQLVATAASGIEALVGKELRNMGYECEIENGKVLFTGTERDIAKTNLWLRTADRIKIVVGEFDAYEFDELFEKTKALPWEDYLPMDANFPVAGKSIKSTLYSVSDCQALVKKAIVDRLSDVYHRRTRLPETGALYQLEVALLKDKVTLTLDTTGPSLFKRGYRIAKGGAPLKENMAAALILLTTWRKDRPFYDPVCGSGTLPIEAALIGRNIAPGLNRNFSCEEWEWFDQSVFKDVREEAKAAIDHDTELDIVGTDIDADMIEIAKQNAIEAGVGDSITFKQMQLADFTTEKEYGVILANPPYGERLGEEEEIQALYKQMGTVYRPLKTWSKYIITSDLTFESYYGERATKKRKLYNGALRTDLFQYWGTRPPRAPRK</sequence>
<evidence type="ECO:0000313" key="5">
    <source>
        <dbReference type="EMBL" id="MFD1799409.1"/>
    </source>
</evidence>
<dbReference type="Pfam" id="PF01170">
    <property type="entry name" value="UPF0020"/>
    <property type="match status" value="1"/>
</dbReference>
<dbReference type="SMART" id="SM00981">
    <property type="entry name" value="THUMP"/>
    <property type="match status" value="1"/>
</dbReference>
<evidence type="ECO:0000256" key="3">
    <source>
        <dbReference type="PROSITE-ProRule" id="PRU00529"/>
    </source>
</evidence>
<dbReference type="Pfam" id="PF22020">
    <property type="entry name" value="RlmL_1st"/>
    <property type="match status" value="1"/>
</dbReference>
<dbReference type="InterPro" id="IPR053943">
    <property type="entry name" value="RlmKL-like_Mtase_CS"/>
</dbReference>
<evidence type="ECO:0000313" key="6">
    <source>
        <dbReference type="Proteomes" id="UP001597285"/>
    </source>
</evidence>
<accession>A0ABW4NLX7</accession>
<dbReference type="GO" id="GO:0008168">
    <property type="term" value="F:methyltransferase activity"/>
    <property type="evidence" value="ECO:0007669"/>
    <property type="project" value="UniProtKB-KW"/>
</dbReference>
<evidence type="ECO:0000256" key="2">
    <source>
        <dbReference type="ARBA" id="ARBA00022679"/>
    </source>
</evidence>
<dbReference type="EMBL" id="JBHUFF010000013">
    <property type="protein sequence ID" value="MFD1799409.1"/>
    <property type="molecule type" value="Genomic_DNA"/>
</dbReference>
<dbReference type="PROSITE" id="PS01261">
    <property type="entry name" value="UPF0020"/>
    <property type="match status" value="1"/>
</dbReference>
<keyword evidence="1 5" id="KW-0489">Methyltransferase</keyword>